<dbReference type="PROSITE" id="PS50010">
    <property type="entry name" value="DH_2"/>
    <property type="match status" value="1"/>
</dbReference>
<dbReference type="InterPro" id="IPR001849">
    <property type="entry name" value="PH_domain"/>
</dbReference>
<evidence type="ECO:0000256" key="1">
    <source>
        <dbReference type="ARBA" id="ARBA00022553"/>
    </source>
</evidence>
<feature type="compositionally biased region" description="Polar residues" evidence="3">
    <location>
        <begin position="189"/>
        <end position="208"/>
    </location>
</feature>
<dbReference type="Gene3D" id="1.20.900.10">
    <property type="entry name" value="Dbl homology (DH) domain"/>
    <property type="match status" value="1"/>
</dbReference>
<dbReference type="Pfam" id="PF00780">
    <property type="entry name" value="CNH"/>
    <property type="match status" value="1"/>
</dbReference>
<protein>
    <submittedName>
        <fullName evidence="6">Uncharacterized protein</fullName>
    </submittedName>
</protein>
<dbReference type="InterPro" id="IPR035899">
    <property type="entry name" value="DBL_dom_sf"/>
</dbReference>
<feature type="region of interest" description="Disordered" evidence="3">
    <location>
        <begin position="1"/>
        <end position="21"/>
    </location>
</feature>
<dbReference type="SMART" id="SM00233">
    <property type="entry name" value="PH"/>
    <property type="match status" value="1"/>
</dbReference>
<dbReference type="AlphaFoldDB" id="A0A8H7S8R5"/>
<gene>
    <name evidence="6" type="ORF">INT45_008021</name>
</gene>
<evidence type="ECO:0000313" key="7">
    <source>
        <dbReference type="Proteomes" id="UP000646827"/>
    </source>
</evidence>
<comment type="caution">
    <text evidence="6">The sequence shown here is derived from an EMBL/GenBank/DDBJ whole genome shotgun (WGS) entry which is preliminary data.</text>
</comment>
<dbReference type="PROSITE" id="PS50219">
    <property type="entry name" value="CNH"/>
    <property type="match status" value="1"/>
</dbReference>
<feature type="region of interest" description="Disordered" evidence="3">
    <location>
        <begin position="107"/>
        <end position="248"/>
    </location>
</feature>
<dbReference type="InterPro" id="IPR052233">
    <property type="entry name" value="Rho-type_GEFs"/>
</dbReference>
<feature type="region of interest" description="Disordered" evidence="3">
    <location>
        <begin position="60"/>
        <end position="90"/>
    </location>
</feature>
<feature type="compositionally biased region" description="Low complexity" evidence="3">
    <location>
        <begin position="109"/>
        <end position="138"/>
    </location>
</feature>
<dbReference type="InterPro" id="IPR000219">
    <property type="entry name" value="DH_dom"/>
</dbReference>
<dbReference type="GO" id="GO:0005085">
    <property type="term" value="F:guanyl-nucleotide exchange factor activity"/>
    <property type="evidence" value="ECO:0007669"/>
    <property type="project" value="UniProtKB-KW"/>
</dbReference>
<feature type="compositionally biased region" description="Polar residues" evidence="3">
    <location>
        <begin position="7"/>
        <end position="16"/>
    </location>
</feature>
<feature type="domain" description="CNH" evidence="5">
    <location>
        <begin position="881"/>
        <end position="1190"/>
    </location>
</feature>
<feature type="compositionally biased region" description="Acidic residues" evidence="3">
    <location>
        <begin position="139"/>
        <end position="148"/>
    </location>
</feature>
<reference evidence="6 7" key="1">
    <citation type="submission" date="2020-12" db="EMBL/GenBank/DDBJ databases">
        <title>Metabolic potential, ecology and presence of endohyphal bacteria is reflected in genomic diversity of Mucoromycotina.</title>
        <authorList>
            <person name="Muszewska A."/>
            <person name="Okrasinska A."/>
            <person name="Steczkiewicz K."/>
            <person name="Drgas O."/>
            <person name="Orlowska M."/>
            <person name="Perlinska-Lenart U."/>
            <person name="Aleksandrzak-Piekarczyk T."/>
            <person name="Szatraj K."/>
            <person name="Zielenkiewicz U."/>
            <person name="Pilsyk S."/>
            <person name="Malc E."/>
            <person name="Mieczkowski P."/>
            <person name="Kruszewska J.S."/>
            <person name="Biernat P."/>
            <person name="Pawlowska J."/>
        </authorList>
    </citation>
    <scope>NUCLEOTIDE SEQUENCE [LARGE SCALE GENOMIC DNA]</scope>
    <source>
        <strain evidence="6 7">CBS 142.35</strain>
    </source>
</reference>
<dbReference type="InterPro" id="IPR011993">
    <property type="entry name" value="PH-like_dom_sf"/>
</dbReference>
<keyword evidence="2" id="KW-0344">Guanine-nucleotide releasing factor</keyword>
<feature type="compositionally biased region" description="Polar residues" evidence="3">
    <location>
        <begin position="222"/>
        <end position="231"/>
    </location>
</feature>
<dbReference type="InterPro" id="IPR001180">
    <property type="entry name" value="CNH_dom"/>
</dbReference>
<dbReference type="SMART" id="SM00036">
    <property type="entry name" value="CNH"/>
    <property type="match status" value="1"/>
</dbReference>
<dbReference type="PANTHER" id="PTHR46572">
    <property type="entry name" value="RHO1 GDP-GTP EXCHANGE PROTEIN 1-RELATED"/>
    <property type="match status" value="1"/>
</dbReference>
<proteinExistence type="predicted"/>
<keyword evidence="7" id="KW-1185">Reference proteome</keyword>
<organism evidence="6 7">
    <name type="scientific">Circinella minor</name>
    <dbReference type="NCBI Taxonomy" id="1195481"/>
    <lineage>
        <taxon>Eukaryota</taxon>
        <taxon>Fungi</taxon>
        <taxon>Fungi incertae sedis</taxon>
        <taxon>Mucoromycota</taxon>
        <taxon>Mucoromycotina</taxon>
        <taxon>Mucoromycetes</taxon>
        <taxon>Mucorales</taxon>
        <taxon>Lichtheimiaceae</taxon>
        <taxon>Circinella</taxon>
    </lineage>
</organism>
<dbReference type="SUPFAM" id="SSF48065">
    <property type="entry name" value="DBL homology domain (DH-domain)"/>
    <property type="match status" value="1"/>
</dbReference>
<dbReference type="SMART" id="SM00325">
    <property type="entry name" value="RhoGEF"/>
    <property type="match status" value="1"/>
</dbReference>
<feature type="compositionally biased region" description="Polar residues" evidence="3">
    <location>
        <begin position="67"/>
        <end position="77"/>
    </location>
</feature>
<keyword evidence="1" id="KW-0597">Phosphoprotein</keyword>
<name>A0A8H7S8R5_9FUNG</name>
<evidence type="ECO:0000256" key="3">
    <source>
        <dbReference type="SAM" id="MobiDB-lite"/>
    </source>
</evidence>
<feature type="domain" description="DH" evidence="4">
    <location>
        <begin position="475"/>
        <end position="665"/>
    </location>
</feature>
<dbReference type="PANTHER" id="PTHR46572:SF1">
    <property type="entry name" value="RHO1 GUANINE NUCLEOTIDE EXCHANGE FACTOR TUS1"/>
    <property type="match status" value="1"/>
</dbReference>
<accession>A0A8H7S8R5</accession>
<feature type="compositionally biased region" description="Low complexity" evidence="3">
    <location>
        <begin position="156"/>
        <end position="167"/>
    </location>
</feature>
<sequence>MSEHHQQNNNSDSPNKSPALEALYNDLDAFIHELSDDKKIESLTLNDAQDVPTIITHITKTRDQESQKQQQNLNISRDSLCPTEDEESYSGYSPLLENYAYARPFDSHQQQNKPKNNTSPPSPPQQQQLQPSPLQQEQEQGEPGEQEESTMVNNTLSPPISPSLLSIAQRSEHSYHQHNSSMDAGFMPRTSSLNNQQHSTPTSPTSVITGGEPKSIHDVLLSPSSNHPNTDNSMISSNSNFNNTDYNSNEEQSMITPLLALPDYSLFSELGQRLVIEVRELNKHRKIFCSIEYPLSFTGQEAVELIQSFSPGGISDTNALLVARALVRTKPPLIGPISYSEKSLKRNTLYSSEYEVYTLLDDDDPEIPQGVFTPLTRCYTQACLPGQGGCYAPLCPNRDFDEDDEDDENDTLIDGKQDVKKKTKKLKNVGLGRESSLKSMTSSSITSSHDTTLSRAWSAAMPREILLNTSKQEIARQEAIHEIIYTEEDYVRDLNLLDELFAKPLRTAQCLDADIRDDFCDNAFNNYKDILAMHRDLCRDLRDRQSESQGGFVNHIGDIFLKHLPGFMDAYSQYGPHVILAEYAVKRESANNMLFHNFIRDTEKKAECRKLPFRHFLILPVTRLQRYPLLIGAILKKTPDDHPDKAYLTSCTDILKEVATCMDEGTEETKKTLRLRQINDAIRYKVGEEESYNQLQLLNPDRRLLHEGPLTRRSHMGVETIELHVFLFDHLLLMTKPRKANNSSTGDVEYHISKRPIPLMLLQVQEATEGFAVGMRQMSSTVSTMVTSPHHQQTQSSVTSPTGFGVTAATTSGVSPLLIHHLGRRGGDYLLYAENSMVRLTWKEQIVEAKATLEHAHPEHQVFEIKTLSDAHFAASGPQSHGKVTCSIPFEGANGIRMIAIGTNLGVYMGVEGDTSSTRQVLSLSDVHQIAVLEANHILVVLADKTLYAYALQGLDPTATSTTANSKHGPPSQKIAQHISYFYAGVCNGRTLVVAMKKRGIDSHFRAFEPVCGDLRHPSNAKYLATKSGLFSIKQPPAWFHVYKEFYIGAESSAIHLLKARIVVVCVRGFEIIDPEHLTMNRNLPDIKHPDFAPIVQRGDDIKPLGMFRCGNCYLLCYDAFGFLVDNHGTLIKNSWIEWEGTPQSIAFCYPYVIAFDPRFIEVRHAESGELVQILAGHHMRCLQFTSSIASPGLFAPIIHGCMAHPFKPDFQYVFQVASTFQPTA</sequence>
<dbReference type="Proteomes" id="UP000646827">
    <property type="component" value="Unassembled WGS sequence"/>
</dbReference>
<evidence type="ECO:0000256" key="2">
    <source>
        <dbReference type="ARBA" id="ARBA00022658"/>
    </source>
</evidence>
<dbReference type="Pfam" id="PF15405">
    <property type="entry name" value="PH_5"/>
    <property type="match status" value="1"/>
</dbReference>
<dbReference type="Gene3D" id="2.30.29.30">
    <property type="entry name" value="Pleckstrin-homology domain (PH domain)/Phosphotyrosine-binding domain (PTB)"/>
    <property type="match status" value="1"/>
</dbReference>
<dbReference type="Pfam" id="PF00621">
    <property type="entry name" value="RhoGEF"/>
    <property type="match status" value="1"/>
</dbReference>
<evidence type="ECO:0000313" key="6">
    <source>
        <dbReference type="EMBL" id="KAG2224839.1"/>
    </source>
</evidence>
<feature type="compositionally biased region" description="Low complexity" evidence="3">
    <location>
        <begin position="232"/>
        <end position="248"/>
    </location>
</feature>
<evidence type="ECO:0000259" key="4">
    <source>
        <dbReference type="PROSITE" id="PS50010"/>
    </source>
</evidence>
<dbReference type="InterPro" id="IPR041675">
    <property type="entry name" value="PH_5"/>
</dbReference>
<dbReference type="SUPFAM" id="SSF50729">
    <property type="entry name" value="PH domain-like"/>
    <property type="match status" value="1"/>
</dbReference>
<evidence type="ECO:0000259" key="5">
    <source>
        <dbReference type="PROSITE" id="PS50219"/>
    </source>
</evidence>
<dbReference type="CDD" id="cd00160">
    <property type="entry name" value="RhoGEF"/>
    <property type="match status" value="1"/>
</dbReference>
<dbReference type="EMBL" id="JAEPRB010000036">
    <property type="protein sequence ID" value="KAG2224839.1"/>
    <property type="molecule type" value="Genomic_DNA"/>
</dbReference>
<dbReference type="OrthoDB" id="2272012at2759"/>